<reference evidence="1 2" key="1">
    <citation type="journal article" date="2016" name="Nat. Commun.">
        <title>Thousands of microbial genomes shed light on interconnected biogeochemical processes in an aquifer system.</title>
        <authorList>
            <person name="Anantharaman K."/>
            <person name="Brown C.T."/>
            <person name="Hug L.A."/>
            <person name="Sharon I."/>
            <person name="Castelle C.J."/>
            <person name="Probst A.J."/>
            <person name="Thomas B.C."/>
            <person name="Singh A."/>
            <person name="Wilkins M.J."/>
            <person name="Karaoz U."/>
            <person name="Brodie E.L."/>
            <person name="Williams K.H."/>
            <person name="Hubbard S.S."/>
            <person name="Banfield J.F."/>
        </authorList>
    </citation>
    <scope>NUCLEOTIDE SEQUENCE [LARGE SCALE GENOMIC DNA]</scope>
</reference>
<organism evidence="1 2">
    <name type="scientific">Candidatus Falkowbacteria bacterium RIFOXYD2_FULL_34_120</name>
    <dbReference type="NCBI Taxonomy" id="1798007"/>
    <lineage>
        <taxon>Bacteria</taxon>
        <taxon>Candidatus Falkowiibacteriota</taxon>
    </lineage>
</organism>
<gene>
    <name evidence="1" type="ORF">A2531_04565</name>
</gene>
<proteinExistence type="predicted"/>
<name>A0A1F5TN13_9BACT</name>
<dbReference type="AlphaFoldDB" id="A0A1F5TN13"/>
<evidence type="ECO:0000313" key="2">
    <source>
        <dbReference type="Proteomes" id="UP000177579"/>
    </source>
</evidence>
<dbReference type="EMBL" id="MFGO01000032">
    <property type="protein sequence ID" value="OGF40276.1"/>
    <property type="molecule type" value="Genomic_DNA"/>
</dbReference>
<comment type="caution">
    <text evidence="1">The sequence shown here is derived from an EMBL/GenBank/DDBJ whole genome shotgun (WGS) entry which is preliminary data.</text>
</comment>
<dbReference type="Proteomes" id="UP000177579">
    <property type="component" value="Unassembled WGS sequence"/>
</dbReference>
<sequence length="84" mass="9996">MKKCLKCFNVSFKEFSNFDVFCSQCGSKLEIKKNKYKVTLSFVIEIDYENDLIIIKKINNTTKHSHFGRQNYDDDDDWGETWGR</sequence>
<protein>
    <submittedName>
        <fullName evidence="1">Uncharacterized protein</fullName>
    </submittedName>
</protein>
<accession>A0A1F5TN13</accession>
<evidence type="ECO:0000313" key="1">
    <source>
        <dbReference type="EMBL" id="OGF40276.1"/>
    </source>
</evidence>